<gene>
    <name evidence="8" type="ORF">MASAN616_12850</name>
</gene>
<feature type="compositionally biased region" description="Acidic residues" evidence="6">
    <location>
        <begin position="448"/>
        <end position="461"/>
    </location>
</feature>
<dbReference type="Gene3D" id="4.10.1080.10">
    <property type="entry name" value="TSP type-3 repeat"/>
    <property type="match status" value="5"/>
</dbReference>
<feature type="compositionally biased region" description="Basic and acidic residues" evidence="6">
    <location>
        <begin position="462"/>
        <end position="483"/>
    </location>
</feature>
<dbReference type="InterPro" id="IPR046785">
    <property type="entry name" value="SrpA-like_SigLec-like_dom"/>
</dbReference>
<evidence type="ECO:0000313" key="8">
    <source>
        <dbReference type="EMBL" id="BET05422.1"/>
    </source>
</evidence>
<dbReference type="PANTHER" id="PTHR10199:SF119">
    <property type="entry name" value="RE20510P"/>
    <property type="match status" value="1"/>
</dbReference>
<feature type="compositionally biased region" description="Polar residues" evidence="6">
    <location>
        <begin position="490"/>
        <end position="505"/>
    </location>
</feature>
<feature type="region of interest" description="Disordered" evidence="6">
    <location>
        <begin position="559"/>
        <end position="655"/>
    </location>
</feature>
<feature type="compositionally biased region" description="Polar residues" evidence="6">
    <location>
        <begin position="245"/>
        <end position="263"/>
    </location>
</feature>
<feature type="compositionally biased region" description="Polar residues" evidence="6">
    <location>
        <begin position="375"/>
        <end position="385"/>
    </location>
</feature>
<feature type="region of interest" description="Disordered" evidence="6">
    <location>
        <begin position="799"/>
        <end position="2415"/>
    </location>
</feature>
<feature type="region of interest" description="Disordered" evidence="6">
    <location>
        <begin position="371"/>
        <end position="405"/>
    </location>
</feature>
<evidence type="ECO:0000256" key="2">
    <source>
        <dbReference type="ARBA" id="ARBA00022525"/>
    </source>
</evidence>
<evidence type="ECO:0000256" key="6">
    <source>
        <dbReference type="SAM" id="MobiDB-lite"/>
    </source>
</evidence>
<keyword evidence="4" id="KW-0106">Calcium</keyword>
<dbReference type="PROSITE" id="PS50847">
    <property type="entry name" value="GRAM_POS_ANCHORING"/>
    <property type="match status" value="1"/>
</dbReference>
<dbReference type="GO" id="GO:0005509">
    <property type="term" value="F:calcium ion binding"/>
    <property type="evidence" value="ECO:0007669"/>
    <property type="project" value="InterPro"/>
</dbReference>
<feature type="region of interest" description="Disordered" evidence="6">
    <location>
        <begin position="676"/>
        <end position="778"/>
    </location>
</feature>
<evidence type="ECO:0000256" key="5">
    <source>
        <dbReference type="ARBA" id="ARBA00023088"/>
    </source>
</evidence>
<feature type="compositionally biased region" description="Basic and acidic residues" evidence="6">
    <location>
        <begin position="436"/>
        <end position="447"/>
    </location>
</feature>
<evidence type="ECO:0000256" key="3">
    <source>
        <dbReference type="ARBA" id="ARBA00022729"/>
    </source>
</evidence>
<dbReference type="InterPro" id="IPR019931">
    <property type="entry name" value="LPXTG_anchor"/>
</dbReference>
<feature type="compositionally biased region" description="Polar residues" evidence="6">
    <location>
        <begin position="867"/>
        <end position="877"/>
    </location>
</feature>
<accession>A0AAT9G1Z5</accession>
<evidence type="ECO:0000256" key="4">
    <source>
        <dbReference type="ARBA" id="ARBA00022837"/>
    </source>
</evidence>
<feature type="compositionally biased region" description="Basic and acidic residues" evidence="6">
    <location>
        <begin position="1126"/>
        <end position="1146"/>
    </location>
</feature>
<feature type="compositionally biased region" description="Polar residues" evidence="6">
    <location>
        <begin position="744"/>
        <end position="754"/>
    </location>
</feature>
<protein>
    <recommendedName>
        <fullName evidence="7">Gram-positive cocci surface proteins LPxTG domain-containing protein</fullName>
    </recommendedName>
</protein>
<sequence>MQKPQATLNGVPLTETANSPIFTVYRGATFNPELKVWDNSGVISKVEVKGGLPKGVTASTFTSQTGKTEANPYATRLSSGTVLNTETLGEHAATLHVEGSSATDSRDLKFKYRVVDIETRNLENGIAKVPVASTLNVANSGKNIDAHRYLKVVDSEDKADRGNNYLPSGMTWTWKAGDKLDSGTTLDNSGKYTRNATAVFPNASKNSITDVNSTTRTTFAPAEIKRQVVLAVTPTVPSVVGHENGSVTITPPTRPNSTNPQDIDTITITYVPTGKTTPETVTVTKSGNTWTVNGKTADKVSVTPAGVVTISDAEVADKTEITAKVSKRIDNVVLESPVARGTANGSLGAEVTPPAPVLEKEKTTPVTVVTPNKPGSTITTETPVNGLTVDGDGNLTGTPTVTDWGPKEEERKVTIPVKVKHGDEVVPVNVPVTIQRDTDGDGIPDKVDSDDDNDGIPDTEDANPKVADKLTGEKTGKTVKEKTPVPANTKVVTPNKPGTTITVDSPVNGLTVDNGGNLVGTPTVTDWGPKEEERTVEIPVKLKRGTEETVVKIPVTIQRDTDGDGIPDKVDTDDDNDGIPDTEDANPKVADGLTGETTGKTVKEKTPVPANTKVVTPNKPGTTITVDKPVNGLTVDNGGNLVGTPTVTDWGPKEEERTVEIPVKLKRGTEETVVKIPVTIQRDTDGDGIPDVTDPDDDNDGIPDKDDANPKVADKLTGTVTDPGKVKEKAPVPPTKVVTPNKPGSTITTETPVNGLTVDGDGNLTGTPTVTDWGPKEEERKVTIPVKVKNGDEEVVVDVPVTIQRDTDGDGIPDVTDPDDDNDGIPDKDDANPKVADKLTGTVTDPGKVKEKAPVPPTKVVTPNKPGSTITTETPVNGLTVDGDGNLTGTPTVTDWGPKEEERKVTIPVKVKNGDEEVTVDVPVTIQRDTDGDGIPDVTDPDDDNDGIPDKDEEKNGTDPKTPTTQTPTIDITRKPNGDAVITPKKPDGSTYPPGTVVEIPGKDGNPIVVTIGEDGSGIVPNDKLPKGDLPGKGTVTEPNKEPSQPVPVTTPARKNPTIKIEQDPKTGDVTVTPKKPDGSIYPPGTVVEIPGKDGNPITVTIGEDGKGTVPNSDLPEGDIPGTGKIIEKGKTPEEVQVKTPKKLDPNEPQTEQPVSIDITRKPNGDAIVTPKKPGVGGTYPPGTKVVIPGDNDTPIEVIIGEDGSGIVPNDSLPKGKIEGEGTVTEPNKRPSQPVPATTPARKTPTVDLEQDPKTGDVTVTPKRPDGSTFPPGTVVEIPGKGDKPITVTIGEDGKGKVPNSELPDGEVTKPGKITEPGKPSVEVPEVTTPAKVTPTVDLEQDPKTGDVTVTPKRPDGSIYPPGTVVEIPGKDKDHPITVTIGEDGKGKVPNSDLPEGKAPGTGKITEPGKPAVEVPNVTTPAHKTPTLDVKRDPETGDVTLTPKRPDGTTYPPGTTVEIPGKDGKPITVTIGEDGKGKVPNSDLPDVETPGTGKITEPGKPAVEVPNVTTPAKVTPTVDLEQDPKTGDVTVTPKKPDGSTYPPGTKVEIPGKDKDHPITVTIGEDGKGKVPNSELPDGKVTKPGKITEPGKPAVEVPEVTTPAKVTPTVDLEQDPKTGDVTVTPKKPDGSIYPPGTVVEIPGKGDKPITVTIGEDGKGKVPNSELPDGKVTKPGKITEPGKPSVEVPEVTTPAKVTPTVDLEQDPKTGDVTVTPKKPDGSIYPPGTVVEIPGKGDKPITVTIGEDGKGKVPNSELPDGKVTKPGKITEPGKPSVEVPEVTTPAKVTPTVDLEQDPKTGDVTVTPKKPDGSTYPPGTKVEIPGKDKDHPITVTIGEDGKGKVPNSDLPEGKAPGTSKITEPGKPAVEVPNVTTPAHKTPTLDVKRDPETGDVTLTPKKPDGTTYPPGTTVEIPGKDGKPITVTIGEDGKGKVPNSDLPDVETPGTGKITEPGKPAVEVPNVTTPAKFTPETPVTEKPGKIEITQQPNGNAIVTPKKPDGTTYPSGSRVEIPGENGTTITVTIGENGSGEVPNDNLPKTNVPGTGTVTEPNKKPSQPVDVTTPARKTPTLDVKRDPETGDVTVTPKKPDGSTYPPGTTVEIPGKGGKPITVTIGEDGKGKVPNSDLPDVETPGTGKITEPGKPAVEVPNVTTPAKFTPETPVTEKPGKIEITQQPNGNAIVTPKKPDGTTYPSGSRVEIPGENGTTITVTIGENGSGEVPNDNLPKTNVPGTGTVTEPNKKPSQPVDVTTPARKTPTIELDQDPKTGDVTVTPKKPDGSTYPPGTTVEIPGKDGNPIIVTIDKEGKGKVPNSELPDGKVPGTGKITEPGKPAVEVPVETPAKVTPATPTDTIPVAPVTSDTPVNPDTNGGSGQDTPAPATPTPNAVTPNADQVDPQTTVDNGAKSNDSQNVLPNTGTESNAALASLGLLGLLSGFGLVARKKKED</sequence>
<feature type="compositionally biased region" description="Polar residues" evidence="6">
    <location>
        <begin position="2013"/>
        <end position="2023"/>
    </location>
</feature>
<feature type="domain" description="Gram-positive cocci surface proteins LPxTG" evidence="7">
    <location>
        <begin position="2410"/>
        <end position="2443"/>
    </location>
</feature>
<dbReference type="InterPro" id="IPR041339">
    <property type="entry name" value="Ig-like_bac"/>
</dbReference>
<dbReference type="Pfam" id="PF20164">
    <property type="entry name" value="GspA_SrpA_N"/>
    <property type="match status" value="1"/>
</dbReference>
<evidence type="ECO:0000259" key="7">
    <source>
        <dbReference type="PROSITE" id="PS50847"/>
    </source>
</evidence>
<dbReference type="RefSeq" id="WP_369606539.1">
    <property type="nucleotide sequence ID" value="NZ_AP028929.1"/>
</dbReference>
<keyword evidence="5" id="KW-0572">Peptidoglycan-anchor</keyword>
<keyword evidence="2" id="KW-0964">Secreted</keyword>
<feature type="compositionally biased region" description="Polar residues" evidence="6">
    <location>
        <begin position="2356"/>
        <end position="2366"/>
    </location>
</feature>
<feature type="compositionally biased region" description="Polar residues" evidence="6">
    <location>
        <begin position="2034"/>
        <end position="2047"/>
    </location>
</feature>
<feature type="compositionally biased region" description="Polar residues" evidence="6">
    <location>
        <begin position="2201"/>
        <end position="2211"/>
    </location>
</feature>
<feature type="compositionally biased region" description="Low complexity" evidence="6">
    <location>
        <begin position="959"/>
        <end position="971"/>
    </location>
</feature>
<dbReference type="PANTHER" id="PTHR10199">
    <property type="entry name" value="THROMBOSPONDIN"/>
    <property type="match status" value="1"/>
</dbReference>
<dbReference type="InterPro" id="IPR003367">
    <property type="entry name" value="Thrombospondin_3-like_rpt"/>
</dbReference>
<feature type="compositionally biased region" description="Acidic residues" evidence="6">
    <location>
        <begin position="571"/>
        <end position="584"/>
    </location>
</feature>
<dbReference type="InterPro" id="IPR028974">
    <property type="entry name" value="TSP_type-3_rpt"/>
</dbReference>
<name>A0AAT9G1Z5_9STRE</name>
<feature type="compositionally biased region" description="Basic and acidic residues" evidence="6">
    <location>
        <begin position="702"/>
        <end position="714"/>
    </location>
</feature>
<feature type="region of interest" description="Disordered" evidence="6">
    <location>
        <begin position="243"/>
        <end position="263"/>
    </location>
</feature>
<dbReference type="EMBL" id="AP028929">
    <property type="protein sequence ID" value="BET05422.1"/>
    <property type="molecule type" value="Genomic_DNA"/>
</dbReference>
<keyword evidence="3" id="KW-0732">Signal</keyword>
<feature type="compositionally biased region" description="Polar residues" evidence="6">
    <location>
        <begin position="2222"/>
        <end position="2235"/>
    </location>
</feature>
<proteinExistence type="predicted"/>
<keyword evidence="1" id="KW-0134">Cell wall</keyword>
<reference evidence="8" key="1">
    <citation type="submission" date="2024-06" db="EMBL/GenBank/DDBJ databases">
        <title>Whole Genome Sequence of Streptococcus sp. strain SN-1.</title>
        <authorList>
            <person name="Saito M."/>
            <person name="Kuwahara N."/>
            <person name="Senpuku H."/>
        </authorList>
    </citation>
    <scope>NUCLEOTIDE SEQUENCE</scope>
    <source>
        <strain evidence="8">SN-1</strain>
    </source>
</reference>
<feature type="compositionally biased region" description="Basic and acidic residues" evidence="6">
    <location>
        <begin position="825"/>
        <end position="837"/>
    </location>
</feature>
<dbReference type="GO" id="GO:0007155">
    <property type="term" value="P:cell adhesion"/>
    <property type="evidence" value="ECO:0007669"/>
    <property type="project" value="InterPro"/>
</dbReference>
<feature type="compositionally biased region" description="Basic and acidic residues" evidence="6">
    <location>
        <begin position="948"/>
        <end position="958"/>
    </location>
</feature>
<evidence type="ECO:0000256" key="1">
    <source>
        <dbReference type="ARBA" id="ARBA00022512"/>
    </source>
</evidence>
<organism evidence="8">
    <name type="scientific">Streptococcus sp. SN-1</name>
    <dbReference type="NCBI Taxonomy" id="3074854"/>
    <lineage>
        <taxon>Bacteria</taxon>
        <taxon>Bacillati</taxon>
        <taxon>Bacillota</taxon>
        <taxon>Bacilli</taxon>
        <taxon>Lactobacillales</taxon>
        <taxon>Streptococcaceae</taxon>
        <taxon>Streptococcus</taxon>
    </lineage>
</organism>
<dbReference type="Pfam" id="PF00746">
    <property type="entry name" value="Gram_pos_anchor"/>
    <property type="match status" value="1"/>
</dbReference>
<dbReference type="SUPFAM" id="SSF103647">
    <property type="entry name" value="TSP type-3 repeat"/>
    <property type="match status" value="5"/>
</dbReference>
<dbReference type="NCBIfam" id="TIGR01167">
    <property type="entry name" value="LPXTG_anchor"/>
    <property type="match status" value="1"/>
</dbReference>
<feature type="region of interest" description="Disordered" evidence="6">
    <location>
        <begin position="434"/>
        <end position="527"/>
    </location>
</feature>
<feature type="compositionally biased region" description="Polar residues" evidence="6">
    <location>
        <begin position="2392"/>
        <end position="2415"/>
    </location>
</feature>
<dbReference type="Pfam" id="PF02412">
    <property type="entry name" value="TSP_3"/>
    <property type="match status" value="1"/>
</dbReference>
<feature type="compositionally biased region" description="Basic and acidic residues" evidence="6">
    <location>
        <begin position="559"/>
        <end position="570"/>
    </location>
</feature>
<dbReference type="Pfam" id="PF18200">
    <property type="entry name" value="Big_11"/>
    <property type="match status" value="11"/>
</dbReference>
<dbReference type="Gene3D" id="2.60.40.4140">
    <property type="match status" value="1"/>
</dbReference>
<feature type="compositionally biased region" description="Polar residues" evidence="6">
    <location>
        <begin position="613"/>
        <end position="625"/>
    </location>
</feature>